<dbReference type="EMBL" id="FNUD01000002">
    <property type="protein sequence ID" value="SEF06667.1"/>
    <property type="molecule type" value="Genomic_DNA"/>
</dbReference>
<evidence type="ECO:0000313" key="1">
    <source>
        <dbReference type="EMBL" id="SEF06667.1"/>
    </source>
</evidence>
<name>A0A1H5P0V8_PSEDM</name>
<gene>
    <name evidence="1" type="ORF">SAMN04489800_4224</name>
</gene>
<accession>A0A1H5P0V8</accession>
<protein>
    <submittedName>
        <fullName evidence="1">Uncharacterized protein</fullName>
    </submittedName>
</protein>
<dbReference type="AlphaFoldDB" id="A0A1H5P0V8"/>
<sequence>MGTLQHLISRMLSVLCDLCDNERRLGRRQRVSDIAS</sequence>
<dbReference type="Proteomes" id="UP000183613">
    <property type="component" value="Unassembled WGS sequence"/>
</dbReference>
<evidence type="ECO:0000313" key="2">
    <source>
        <dbReference type="Proteomes" id="UP000183613"/>
    </source>
</evidence>
<comment type="caution">
    <text evidence="1">The sequence shown here is derived from an EMBL/GenBank/DDBJ whole genome shotgun (WGS) entry which is preliminary data.</text>
</comment>
<proteinExistence type="predicted"/>
<keyword evidence="2" id="KW-1185">Reference proteome</keyword>
<organism evidence="1 2">
    <name type="scientific">Pseudomonas deceptionensis</name>
    <dbReference type="NCBI Taxonomy" id="882211"/>
    <lineage>
        <taxon>Bacteria</taxon>
        <taxon>Pseudomonadati</taxon>
        <taxon>Pseudomonadota</taxon>
        <taxon>Gammaproteobacteria</taxon>
        <taxon>Pseudomonadales</taxon>
        <taxon>Pseudomonadaceae</taxon>
        <taxon>Pseudomonas</taxon>
    </lineage>
</organism>
<reference evidence="1" key="1">
    <citation type="submission" date="2016-10" db="EMBL/GenBank/DDBJ databases">
        <authorList>
            <person name="Varghese N."/>
            <person name="Submissions S."/>
        </authorList>
    </citation>
    <scope>NUCLEOTIDE SEQUENCE [LARGE SCALE GENOMIC DNA]</scope>
    <source>
        <strain evidence="1">LMG 25555</strain>
    </source>
</reference>